<comment type="caution">
    <text evidence="2">The sequence shown here is derived from an EMBL/GenBank/DDBJ whole genome shotgun (WGS) entry which is preliminary data.</text>
</comment>
<dbReference type="Gene3D" id="1.20.120.520">
    <property type="entry name" value="nmb1532 protein domain like"/>
    <property type="match status" value="1"/>
</dbReference>
<evidence type="ECO:0000313" key="2">
    <source>
        <dbReference type="EMBL" id="RAU82825.1"/>
    </source>
</evidence>
<dbReference type="Pfam" id="PF01814">
    <property type="entry name" value="Hemerythrin"/>
    <property type="match status" value="1"/>
</dbReference>
<dbReference type="AlphaFoldDB" id="A0A364REZ6"/>
<gene>
    <name evidence="2" type="ORF">DP923_06120</name>
</gene>
<dbReference type="InterPro" id="IPR012312">
    <property type="entry name" value="Hemerythrin-like"/>
</dbReference>
<organism evidence="2 3">
    <name type="scientific">Pontibacter arcticus</name>
    <dbReference type="NCBI Taxonomy" id="2080288"/>
    <lineage>
        <taxon>Bacteria</taxon>
        <taxon>Pseudomonadati</taxon>
        <taxon>Bacteroidota</taxon>
        <taxon>Cytophagia</taxon>
        <taxon>Cytophagales</taxon>
        <taxon>Hymenobacteraceae</taxon>
        <taxon>Pontibacter</taxon>
    </lineage>
</organism>
<reference evidence="2 3" key="1">
    <citation type="submission" date="2018-06" db="EMBL/GenBank/DDBJ databases">
        <authorList>
            <person name="Liu Z.-W."/>
        </authorList>
    </citation>
    <scope>NUCLEOTIDE SEQUENCE [LARGE SCALE GENOMIC DNA]</scope>
    <source>
        <strain evidence="2 3">2b14</strain>
    </source>
</reference>
<evidence type="ECO:0000313" key="3">
    <source>
        <dbReference type="Proteomes" id="UP000251692"/>
    </source>
</evidence>
<dbReference type="EMBL" id="QMDV01000002">
    <property type="protein sequence ID" value="RAU82825.1"/>
    <property type="molecule type" value="Genomic_DNA"/>
</dbReference>
<accession>A0A364REZ6</accession>
<keyword evidence="3" id="KW-1185">Reference proteome</keyword>
<evidence type="ECO:0000259" key="1">
    <source>
        <dbReference type="Pfam" id="PF01814"/>
    </source>
</evidence>
<proteinExistence type="predicted"/>
<sequence length="171" mass="20621">MKKTLAPQKRDKSLIPLSREHHFGLLFCWKIRQGLNNGTDLELLRSYVRYFWENILKAHCEEEEWLLNRLLKEDDTVRERLAEEHHLIHSIVELIESGNKINSKIQKELFKVLERDLTDHIRWEERELFPYLQAVTSPAEMELAREMLNHKHEPRLDDFTPNFWIPKVQAE</sequence>
<protein>
    <recommendedName>
        <fullName evidence="1">Hemerythrin-like domain-containing protein</fullName>
    </recommendedName>
</protein>
<dbReference type="RefSeq" id="WP_112304974.1">
    <property type="nucleotide sequence ID" value="NZ_QMDV01000002.1"/>
</dbReference>
<feature type="domain" description="Hemerythrin-like" evidence="1">
    <location>
        <begin position="33"/>
        <end position="132"/>
    </location>
</feature>
<dbReference type="OrthoDB" id="9793254at2"/>
<reference evidence="2 3" key="2">
    <citation type="submission" date="2018-07" db="EMBL/GenBank/DDBJ databases">
        <title>Pontibacter sp. 2b14 genomic sequence and assembly.</title>
        <authorList>
            <person name="Du Z.-J."/>
        </authorList>
    </citation>
    <scope>NUCLEOTIDE SEQUENCE [LARGE SCALE GENOMIC DNA]</scope>
    <source>
        <strain evidence="2 3">2b14</strain>
    </source>
</reference>
<dbReference type="Proteomes" id="UP000251692">
    <property type="component" value="Unassembled WGS sequence"/>
</dbReference>
<name>A0A364REZ6_9BACT</name>